<proteinExistence type="predicted"/>
<keyword evidence="1" id="KW-1133">Transmembrane helix</keyword>
<evidence type="ECO:0008006" key="4">
    <source>
        <dbReference type="Google" id="ProtNLM"/>
    </source>
</evidence>
<protein>
    <recommendedName>
        <fullName evidence="4">LPXTG cell wall anchor domain-containing protein</fullName>
    </recommendedName>
</protein>
<keyword evidence="1" id="KW-0472">Membrane</keyword>
<accession>A0A5B7WT30</accession>
<reference evidence="2 3" key="1">
    <citation type="submission" date="2018-12" db="EMBL/GenBank/DDBJ databases">
        <title>Complete Genome Sequence of Glutamicibacter creatinolyticus strain LGCM259,isolated from an abscess of a 12-year-old mare in Italy.</title>
        <authorList>
            <person name="Santos R.G."/>
            <person name="Silva A.L."/>
            <person name="Seyffert N."/>
            <person name="Castro T.L.P."/>
            <person name="Attili A.R."/>
            <person name="Rifici C."/>
            <person name="Mazzullo G."/>
            <person name="Brenig B."/>
            <person name="Venanzi F."/>
            <person name="Azevedo V."/>
        </authorList>
    </citation>
    <scope>NUCLEOTIDE SEQUENCE [LARGE SCALE GENOMIC DNA]</scope>
    <source>
        <strain evidence="2 3">LGCM 259</strain>
    </source>
</reference>
<evidence type="ECO:0000256" key="1">
    <source>
        <dbReference type="SAM" id="Phobius"/>
    </source>
</evidence>
<feature type="transmembrane region" description="Helical" evidence="1">
    <location>
        <begin position="30"/>
        <end position="48"/>
    </location>
</feature>
<dbReference type="AlphaFoldDB" id="A0A5B7WT30"/>
<organism evidence="2 3">
    <name type="scientific">Glutamicibacter creatinolyticus</name>
    <dbReference type="NCBI Taxonomy" id="162496"/>
    <lineage>
        <taxon>Bacteria</taxon>
        <taxon>Bacillati</taxon>
        <taxon>Actinomycetota</taxon>
        <taxon>Actinomycetes</taxon>
        <taxon>Micrococcales</taxon>
        <taxon>Micrococcaceae</taxon>
        <taxon>Glutamicibacter</taxon>
    </lineage>
</organism>
<dbReference type="Proteomes" id="UP000307000">
    <property type="component" value="Chromosome"/>
</dbReference>
<evidence type="ECO:0000313" key="2">
    <source>
        <dbReference type="EMBL" id="QCY46360.1"/>
    </source>
</evidence>
<gene>
    <name evidence="2" type="ORF">GcLGCM259_0598</name>
</gene>
<dbReference type="RefSeq" id="WP_138925724.1">
    <property type="nucleotide sequence ID" value="NZ_CP034412.1"/>
</dbReference>
<keyword evidence="3" id="KW-1185">Reference proteome</keyword>
<dbReference type="EMBL" id="CP034412">
    <property type="protein sequence ID" value="QCY46360.1"/>
    <property type="molecule type" value="Genomic_DNA"/>
</dbReference>
<sequence length="65" mass="6702">MKQVLLWLLAAAAVALGIAAFIYGGFDDSPGLQGLGALLVLGTLIWLARRRRRSRAGVGPGGDGP</sequence>
<name>A0A5B7WT30_9MICC</name>
<dbReference type="KEGG" id="gcr:GcLGCM259_0598"/>
<keyword evidence="1" id="KW-0812">Transmembrane</keyword>
<evidence type="ECO:0000313" key="3">
    <source>
        <dbReference type="Proteomes" id="UP000307000"/>
    </source>
</evidence>
<dbReference type="NCBIfam" id="TIGR01167">
    <property type="entry name" value="LPXTG_anchor"/>
    <property type="match status" value="1"/>
</dbReference>